<dbReference type="AlphaFoldDB" id="A0A561Q7J9"/>
<name>A0A561Q7J9_9HYPH</name>
<evidence type="ECO:0000313" key="1">
    <source>
        <dbReference type="EMBL" id="TWF46325.1"/>
    </source>
</evidence>
<sequence>MPSTPKETTTKVEPWDGAKPYLLENYKDFADLLDKGAPQAWQGPTVARSF</sequence>
<organism evidence="1 2">
    <name type="scientific">Neorhizobium alkalisoli</name>
    <dbReference type="NCBI Taxonomy" id="528178"/>
    <lineage>
        <taxon>Bacteria</taxon>
        <taxon>Pseudomonadati</taxon>
        <taxon>Pseudomonadota</taxon>
        <taxon>Alphaproteobacteria</taxon>
        <taxon>Hyphomicrobiales</taxon>
        <taxon>Rhizobiaceae</taxon>
        <taxon>Rhizobium/Agrobacterium group</taxon>
        <taxon>Neorhizobium</taxon>
    </lineage>
</organism>
<keyword evidence="2" id="KW-1185">Reference proteome</keyword>
<dbReference type="Proteomes" id="UP000320653">
    <property type="component" value="Unassembled WGS sequence"/>
</dbReference>
<accession>A0A561Q7J9</accession>
<reference evidence="1 2" key="1">
    <citation type="submission" date="2019-06" db="EMBL/GenBank/DDBJ databases">
        <title>Sorghum-associated microbial communities from plants grown in Nebraska, USA.</title>
        <authorList>
            <person name="Schachtman D."/>
        </authorList>
    </citation>
    <scope>NUCLEOTIDE SEQUENCE [LARGE SCALE GENOMIC DNA]</scope>
    <source>
        <strain evidence="1 2">1225</strain>
    </source>
</reference>
<dbReference type="EMBL" id="VIWP01000015">
    <property type="protein sequence ID" value="TWF46325.1"/>
    <property type="molecule type" value="Genomic_DNA"/>
</dbReference>
<comment type="caution">
    <text evidence="1">The sequence shown here is derived from an EMBL/GenBank/DDBJ whole genome shotgun (WGS) entry which is preliminary data.</text>
</comment>
<evidence type="ECO:0000313" key="2">
    <source>
        <dbReference type="Proteomes" id="UP000320653"/>
    </source>
</evidence>
<proteinExistence type="predicted"/>
<gene>
    <name evidence="1" type="ORF">FHW37_11520</name>
</gene>
<protein>
    <submittedName>
        <fullName evidence="1">Uncharacterized protein</fullName>
    </submittedName>
</protein>